<evidence type="ECO:0000256" key="1">
    <source>
        <dbReference type="ARBA" id="ARBA00023186"/>
    </source>
</evidence>
<dbReference type="PANTHER" id="PTHR44500:SF1">
    <property type="entry name" value="DNAJ HOMOLOG SUBFAMILY C MEMBER 12"/>
    <property type="match status" value="1"/>
</dbReference>
<dbReference type="InterPro" id="IPR036869">
    <property type="entry name" value="J_dom_sf"/>
</dbReference>
<dbReference type="InterPro" id="IPR001623">
    <property type="entry name" value="DnaJ_domain"/>
</dbReference>
<organism evidence="4 5">
    <name type="scientific">Coemansia interrupta</name>
    <dbReference type="NCBI Taxonomy" id="1126814"/>
    <lineage>
        <taxon>Eukaryota</taxon>
        <taxon>Fungi</taxon>
        <taxon>Fungi incertae sedis</taxon>
        <taxon>Zoopagomycota</taxon>
        <taxon>Kickxellomycotina</taxon>
        <taxon>Kickxellomycetes</taxon>
        <taxon>Kickxellales</taxon>
        <taxon>Kickxellaceae</taxon>
        <taxon>Coemansia</taxon>
    </lineage>
</organism>
<keyword evidence="5" id="KW-1185">Reference proteome</keyword>
<evidence type="ECO:0000259" key="3">
    <source>
        <dbReference type="PROSITE" id="PS50076"/>
    </source>
</evidence>
<name>A0A9W8H680_9FUNG</name>
<gene>
    <name evidence="4" type="ORF">GGI15_004085</name>
</gene>
<dbReference type="SUPFAM" id="SSF46565">
    <property type="entry name" value="Chaperone J-domain"/>
    <property type="match status" value="1"/>
</dbReference>
<feature type="region of interest" description="Disordered" evidence="2">
    <location>
        <begin position="1"/>
        <end position="24"/>
    </location>
</feature>
<dbReference type="EMBL" id="JANBUM010000334">
    <property type="protein sequence ID" value="KAJ2778748.1"/>
    <property type="molecule type" value="Genomic_DNA"/>
</dbReference>
<dbReference type="Pfam" id="PF00226">
    <property type="entry name" value="DnaJ"/>
    <property type="match status" value="1"/>
</dbReference>
<dbReference type="CDD" id="cd06257">
    <property type="entry name" value="DnaJ"/>
    <property type="match status" value="1"/>
</dbReference>
<feature type="compositionally biased region" description="Polar residues" evidence="2">
    <location>
        <begin position="1"/>
        <end position="14"/>
    </location>
</feature>
<reference evidence="4" key="1">
    <citation type="submission" date="2022-07" db="EMBL/GenBank/DDBJ databases">
        <title>Phylogenomic reconstructions and comparative analyses of Kickxellomycotina fungi.</title>
        <authorList>
            <person name="Reynolds N.K."/>
            <person name="Stajich J.E."/>
            <person name="Barry K."/>
            <person name="Grigoriev I.V."/>
            <person name="Crous P."/>
            <person name="Smith M.E."/>
        </authorList>
    </citation>
    <scope>NUCLEOTIDE SEQUENCE</scope>
    <source>
        <strain evidence="4">BCRC 34489</strain>
    </source>
</reference>
<sequence>MAQKVSSAEIGTSNDDYHDDDDNRDICRLNTLLDQQNAQRQTPDYYDILRCSPQSSQDQVHREYRILALQHHPDKSSDGNSSQWDAIREAYEIVGDDLKRAQYDRWRMSKLPLPFKQWIRSQTHAVHWGFDYQRTIQCSQKSWWDDRARISSSSDDAYQKFRDYEI</sequence>
<dbReference type="Proteomes" id="UP001140172">
    <property type="component" value="Unassembled WGS sequence"/>
</dbReference>
<proteinExistence type="predicted"/>
<evidence type="ECO:0000313" key="5">
    <source>
        <dbReference type="Proteomes" id="UP001140172"/>
    </source>
</evidence>
<evidence type="ECO:0000313" key="4">
    <source>
        <dbReference type="EMBL" id="KAJ2778748.1"/>
    </source>
</evidence>
<evidence type="ECO:0000256" key="2">
    <source>
        <dbReference type="SAM" id="MobiDB-lite"/>
    </source>
</evidence>
<dbReference type="SMART" id="SM00271">
    <property type="entry name" value="DnaJ"/>
    <property type="match status" value="1"/>
</dbReference>
<dbReference type="Gene3D" id="1.10.287.110">
    <property type="entry name" value="DnaJ domain"/>
    <property type="match status" value="1"/>
</dbReference>
<keyword evidence="1" id="KW-0143">Chaperone</keyword>
<dbReference type="GO" id="GO:0005737">
    <property type="term" value="C:cytoplasm"/>
    <property type="evidence" value="ECO:0007669"/>
    <property type="project" value="TreeGrafter"/>
</dbReference>
<accession>A0A9W8H680</accession>
<protein>
    <recommendedName>
        <fullName evidence="3">J domain-containing protein</fullName>
    </recommendedName>
</protein>
<dbReference type="InterPro" id="IPR029827">
    <property type="entry name" value="JDP1-like"/>
</dbReference>
<dbReference type="PRINTS" id="PR00625">
    <property type="entry name" value="JDOMAIN"/>
</dbReference>
<dbReference type="OrthoDB" id="436519at2759"/>
<dbReference type="AlphaFoldDB" id="A0A9W8H680"/>
<dbReference type="PROSITE" id="PS50076">
    <property type="entry name" value="DNAJ_2"/>
    <property type="match status" value="1"/>
</dbReference>
<feature type="domain" description="J" evidence="3">
    <location>
        <begin position="44"/>
        <end position="107"/>
    </location>
</feature>
<dbReference type="PANTHER" id="PTHR44500">
    <property type="entry name" value="DNAJ HOMOLOG SUBFAMILY C MEMBER 12"/>
    <property type="match status" value="1"/>
</dbReference>
<comment type="caution">
    <text evidence="4">The sequence shown here is derived from an EMBL/GenBank/DDBJ whole genome shotgun (WGS) entry which is preliminary data.</text>
</comment>